<dbReference type="PANTHER" id="PTHR39677">
    <property type="entry name" value="RIBONUCLEASE VAPC6"/>
    <property type="match status" value="1"/>
</dbReference>
<dbReference type="InterPro" id="IPR029060">
    <property type="entry name" value="PIN-like_dom_sf"/>
</dbReference>
<sequence>MGEEIFIDTNIFLEMFLEDSKSQECEVFLKNLEKKGITAITSDFLINTSLLQIIFKNKKNDQLLKNAILFFNCYKPLYIFRPSMEDSYNAAKIMKEKKLDYDDSLVLASMRKLGIKKLATLDKDFKKIKELEIVKLY</sequence>
<feature type="domain" description="PIN" evidence="1">
    <location>
        <begin position="5"/>
        <end position="130"/>
    </location>
</feature>
<accession>A0A2H0W492</accession>
<dbReference type="Gene3D" id="3.40.50.1010">
    <property type="entry name" value="5'-nuclease"/>
    <property type="match status" value="1"/>
</dbReference>
<dbReference type="Pfam" id="PF01850">
    <property type="entry name" value="PIN"/>
    <property type="match status" value="1"/>
</dbReference>
<dbReference type="PANTHER" id="PTHR39677:SF4">
    <property type="entry name" value="RIBONUCLEASE VAPC6"/>
    <property type="match status" value="1"/>
</dbReference>
<dbReference type="SUPFAM" id="SSF88723">
    <property type="entry name" value="PIN domain-like"/>
    <property type="match status" value="1"/>
</dbReference>
<protein>
    <recommendedName>
        <fullName evidence="1">PIN domain-containing protein</fullName>
    </recommendedName>
</protein>
<dbReference type="InterPro" id="IPR002716">
    <property type="entry name" value="PIN_dom"/>
</dbReference>
<proteinExistence type="predicted"/>
<reference evidence="3" key="1">
    <citation type="submission" date="2017-09" db="EMBL/GenBank/DDBJ databases">
        <title>Depth-based differentiation of microbial function through sediment-hosted aquifers and enrichment of novel symbionts in the deep terrestrial subsurface.</title>
        <authorList>
            <person name="Probst A.J."/>
            <person name="Ladd B."/>
            <person name="Jarett J.K."/>
            <person name="Geller-Mcgrath D.E."/>
            <person name="Sieber C.M.K."/>
            <person name="Emerson J.B."/>
            <person name="Anantharaman K."/>
            <person name="Thomas B.C."/>
            <person name="Malmstrom R."/>
            <person name="Stieglmeier M."/>
            <person name="Klingl A."/>
            <person name="Woyke T."/>
            <person name="Ryan C.M."/>
            <person name="Banfield J.F."/>
        </authorList>
    </citation>
    <scope>NUCLEOTIDE SEQUENCE [LARGE SCALE GENOMIC DNA]</scope>
</reference>
<dbReference type="EMBL" id="PEZY01000010">
    <property type="protein sequence ID" value="PIS06087.1"/>
    <property type="molecule type" value="Genomic_DNA"/>
</dbReference>
<dbReference type="CDD" id="cd09854">
    <property type="entry name" value="PIN_VapC-like"/>
    <property type="match status" value="1"/>
</dbReference>
<organism evidence="2 3">
    <name type="scientific">Candidatus Buchananbacteria bacterium CG10_big_fil_rev_8_21_14_0_10_33_19</name>
    <dbReference type="NCBI Taxonomy" id="1974525"/>
    <lineage>
        <taxon>Bacteria</taxon>
        <taxon>Candidatus Buchananiibacteriota</taxon>
    </lineage>
</organism>
<evidence type="ECO:0000313" key="2">
    <source>
        <dbReference type="EMBL" id="PIS06087.1"/>
    </source>
</evidence>
<dbReference type="AlphaFoldDB" id="A0A2H0W492"/>
<name>A0A2H0W492_9BACT</name>
<evidence type="ECO:0000313" key="3">
    <source>
        <dbReference type="Proteomes" id="UP000229056"/>
    </source>
</evidence>
<comment type="caution">
    <text evidence="2">The sequence shown here is derived from an EMBL/GenBank/DDBJ whole genome shotgun (WGS) entry which is preliminary data.</text>
</comment>
<evidence type="ECO:0000259" key="1">
    <source>
        <dbReference type="Pfam" id="PF01850"/>
    </source>
</evidence>
<dbReference type="Proteomes" id="UP000229056">
    <property type="component" value="Unassembled WGS sequence"/>
</dbReference>
<gene>
    <name evidence="2" type="ORF">COT80_02525</name>
</gene>